<proteinExistence type="predicted"/>
<dbReference type="Proteomes" id="UP000279029">
    <property type="component" value="Chromosome"/>
</dbReference>
<dbReference type="EMBL" id="LR130778">
    <property type="protein sequence ID" value="VDN47979.1"/>
    <property type="molecule type" value="Genomic_DNA"/>
</dbReference>
<dbReference type="KEGG" id="cbar:PATL70BA_2095"/>
<gene>
    <name evidence="1" type="ORF">PATL70BA_2095</name>
</gene>
<dbReference type="InterPro" id="IPR046257">
    <property type="entry name" value="DUF6290"/>
</dbReference>
<dbReference type="RefSeq" id="WP_125137196.1">
    <property type="nucleotide sequence ID" value="NZ_LR130778.1"/>
</dbReference>
<dbReference type="AlphaFoldDB" id="A0A3P7S6T8"/>
<keyword evidence="2" id="KW-1185">Reference proteome</keyword>
<protein>
    <submittedName>
        <fullName evidence="1">CopG family transcriptional regulator</fullName>
    </submittedName>
</protein>
<organism evidence="1 2">
    <name type="scientific">Petrocella atlantisensis</name>
    <dbReference type="NCBI Taxonomy" id="2173034"/>
    <lineage>
        <taxon>Bacteria</taxon>
        <taxon>Bacillati</taxon>
        <taxon>Bacillota</taxon>
        <taxon>Clostridia</taxon>
        <taxon>Lachnospirales</taxon>
        <taxon>Vallitaleaceae</taxon>
        <taxon>Petrocella</taxon>
    </lineage>
</organism>
<evidence type="ECO:0000313" key="2">
    <source>
        <dbReference type="Proteomes" id="UP000279029"/>
    </source>
</evidence>
<dbReference type="OrthoDB" id="3267617at2"/>
<evidence type="ECO:0000313" key="1">
    <source>
        <dbReference type="EMBL" id="VDN47979.1"/>
    </source>
</evidence>
<dbReference type="Pfam" id="PF19807">
    <property type="entry name" value="DUF6290"/>
    <property type="match status" value="1"/>
</dbReference>
<accession>A0A3P7S6T8</accession>
<dbReference type="NCBIfam" id="NF046040">
    <property type="entry name" value="RelB_antitoxin"/>
    <property type="match status" value="1"/>
</dbReference>
<reference evidence="1 2" key="1">
    <citation type="submission" date="2018-09" db="EMBL/GenBank/DDBJ databases">
        <authorList>
            <person name="Postec A."/>
        </authorList>
    </citation>
    <scope>NUCLEOTIDE SEQUENCE [LARGE SCALE GENOMIC DNA]</scope>
    <source>
        <strain evidence="1">70B-A</strain>
    </source>
</reference>
<sequence>MSTISIRLNDKDDTLIRKYAQLHQMDLSSFIRQAVIEKIEDEYDLTLFNKVWEEERYQDRISHDDLKKALGL</sequence>
<name>A0A3P7S6T8_9FIRM</name>